<sequence>MRIKTSKVGFTRVSQLDPNMENDLLKRFEKESDFHVRLEIAESILLTVSDSNRKKLLKSLVRDCDCVLMGLGTADGEDYDGETNTIRK</sequence>
<evidence type="ECO:0000313" key="1">
    <source>
        <dbReference type="EMBL" id="AOP33597.1"/>
    </source>
</evidence>
<keyword evidence="2" id="KW-1185">Reference proteome</keyword>
<dbReference type="RefSeq" id="WP_069606833.1">
    <property type="nucleotide sequence ID" value="NZ_CP015217.1"/>
</dbReference>
<protein>
    <submittedName>
        <fullName evidence="1">Uncharacterized protein</fullName>
    </submittedName>
</protein>
<name>A0A1D7UVG0_9LEPT</name>
<dbReference type="Proteomes" id="UP000094197">
    <property type="component" value="Chromosome 1"/>
</dbReference>
<proteinExistence type="predicted"/>
<organism evidence="1 2">
    <name type="scientific">Leptospira tipperaryensis</name>
    <dbReference type="NCBI Taxonomy" id="2564040"/>
    <lineage>
        <taxon>Bacteria</taxon>
        <taxon>Pseudomonadati</taxon>
        <taxon>Spirochaetota</taxon>
        <taxon>Spirochaetia</taxon>
        <taxon>Leptospirales</taxon>
        <taxon>Leptospiraceae</taxon>
        <taxon>Leptospira</taxon>
    </lineage>
</organism>
<gene>
    <name evidence="1" type="ORF">A0128_06885</name>
</gene>
<reference evidence="1 2" key="1">
    <citation type="submission" date="2016-04" db="EMBL/GenBank/DDBJ databases">
        <title>Complete genome seqeunce of Leptospira alstonii serovar Room22.</title>
        <authorList>
            <person name="Nally J.E."/>
            <person name="Bayles D.O."/>
            <person name="Hurley D."/>
            <person name="Fanning S."/>
            <person name="McMahon B.J."/>
            <person name="Arent Z."/>
        </authorList>
    </citation>
    <scope>NUCLEOTIDE SEQUENCE [LARGE SCALE GENOMIC DNA]</scope>
    <source>
        <strain evidence="1 2">GWTS #1</strain>
    </source>
</reference>
<dbReference type="KEGG" id="laj:A0128_06885"/>
<evidence type="ECO:0000313" key="2">
    <source>
        <dbReference type="Proteomes" id="UP000094197"/>
    </source>
</evidence>
<dbReference type="AlphaFoldDB" id="A0A1D7UVG0"/>
<dbReference type="EMBL" id="CP015217">
    <property type="protein sequence ID" value="AOP33597.1"/>
    <property type="molecule type" value="Genomic_DNA"/>
</dbReference>
<accession>A0A1D7UVG0</accession>
<dbReference type="OrthoDB" id="346156at2"/>